<name>A0A934TZY4_9FIRM</name>
<comment type="caution">
    <text evidence="1">The sequence shown here is derived from an EMBL/GenBank/DDBJ whole genome shotgun (WGS) entry which is preliminary data.</text>
</comment>
<dbReference type="AlphaFoldDB" id="A0A934TZY4"/>
<dbReference type="Pfam" id="PF14198">
    <property type="entry name" value="TnpV"/>
    <property type="match status" value="1"/>
</dbReference>
<evidence type="ECO:0000313" key="1">
    <source>
        <dbReference type="EMBL" id="MBK6088695.1"/>
    </source>
</evidence>
<gene>
    <name evidence="1" type="ORF">JKK62_08535</name>
</gene>
<evidence type="ECO:0000313" key="2">
    <source>
        <dbReference type="Proteomes" id="UP000633365"/>
    </source>
</evidence>
<reference evidence="1" key="1">
    <citation type="submission" date="2021-01" db="EMBL/GenBank/DDBJ databases">
        <title>Genome public.</title>
        <authorList>
            <person name="Liu C."/>
            <person name="Sun Q."/>
        </authorList>
    </citation>
    <scope>NUCLEOTIDE SEQUENCE</scope>
    <source>
        <strain evidence="1">M6</strain>
    </source>
</reference>
<protein>
    <submittedName>
        <fullName evidence="1">TnpV protein</fullName>
    </submittedName>
</protein>
<keyword evidence="2" id="KW-1185">Reference proteome</keyword>
<proteinExistence type="predicted"/>
<dbReference type="EMBL" id="JAEQMG010000076">
    <property type="protein sequence ID" value="MBK6088695.1"/>
    <property type="molecule type" value="Genomic_DNA"/>
</dbReference>
<dbReference type="InterPro" id="IPR026989">
    <property type="entry name" value="TnpV"/>
</dbReference>
<dbReference type="Proteomes" id="UP000633365">
    <property type="component" value="Unassembled WGS sequence"/>
</dbReference>
<organism evidence="1 2">
    <name type="scientific">Ruminococcus difficilis</name>
    <dbReference type="NCBI Taxonomy" id="2763069"/>
    <lineage>
        <taxon>Bacteria</taxon>
        <taxon>Bacillati</taxon>
        <taxon>Bacillota</taxon>
        <taxon>Clostridia</taxon>
        <taxon>Eubacteriales</taxon>
        <taxon>Oscillospiraceae</taxon>
        <taxon>Ruminococcus</taxon>
    </lineage>
</organism>
<accession>A0A934TZY4</accession>
<sequence length="105" mass="12619">MSESREKALLATYGEWGTRYRRYLIDHDKEKYYTLLSAGEFFNYITEINMKAEHLYDKTVRDLEAKKQITTELKKSDPNLWQNKMNAIEKQAEEFVLRMMILSEK</sequence>
<dbReference type="RefSeq" id="WP_201427559.1">
    <property type="nucleotide sequence ID" value="NZ_JAEQMG010000076.1"/>
</dbReference>